<dbReference type="EMBL" id="CABWKQ010000031">
    <property type="protein sequence ID" value="VWX38157.1"/>
    <property type="molecule type" value="Genomic_DNA"/>
</dbReference>
<keyword evidence="2" id="KW-1185">Reference proteome</keyword>
<proteinExistence type="predicted"/>
<evidence type="ECO:0000313" key="2">
    <source>
        <dbReference type="Proteomes" id="UP000439752"/>
    </source>
</evidence>
<protein>
    <submittedName>
        <fullName evidence="1">Uncharacterized protein</fullName>
    </submittedName>
</protein>
<organism evidence="1 2">
    <name type="scientific">Exiguobacterium oxidotolerans</name>
    <dbReference type="NCBI Taxonomy" id="223958"/>
    <lineage>
        <taxon>Bacteria</taxon>
        <taxon>Bacillati</taxon>
        <taxon>Bacillota</taxon>
        <taxon>Bacilli</taxon>
        <taxon>Bacillales</taxon>
        <taxon>Bacillales Family XII. Incertae Sedis</taxon>
        <taxon>Exiguobacterium</taxon>
    </lineage>
</organism>
<name>A0A653IG14_9BACL</name>
<evidence type="ECO:0000313" key="1">
    <source>
        <dbReference type="EMBL" id="VWX38157.1"/>
    </source>
</evidence>
<dbReference type="AlphaFoldDB" id="A0A653IG14"/>
<accession>A0A653IG14</accession>
<dbReference type="Proteomes" id="UP000439752">
    <property type="component" value="Unassembled WGS sequence"/>
</dbReference>
<reference evidence="1 2" key="1">
    <citation type="submission" date="2019-10" db="EMBL/GenBank/DDBJ databases">
        <authorList>
            <person name="Karimi E."/>
        </authorList>
    </citation>
    <scope>NUCLEOTIDE SEQUENCE [LARGE SCALE GENOMIC DNA]</scope>
    <source>
        <strain evidence="1">Exiguobacterium sp. 9Y</strain>
    </source>
</reference>
<dbReference type="RefSeq" id="WP_236550063.1">
    <property type="nucleotide sequence ID" value="NZ_LR732312.1"/>
</dbReference>
<sequence>MMKRFVKNEAVGQAVHAFKELNRKDFEYYNAELSEQERVALNFVKRAFELESSEHLSLALDTNQPVIELDRLLLKLESIQDRTLFFRLLVQHGVDLNQLKELDGHRSIVRQPLAFPVGLYSAINHELFQLAIEAGLDLDYTTSLQRSDRFLETHVINMLDLYLLLDLEDEMDVRSLEFFTDHPATIGFVEQLKRSNPSSIQAIVEAKKYQVDFKYAKHYPLFYAMIGRHTEVFEQLLEAVLKTEKEQLLLEDALLAFHNHQPGQASALGNDYIDSLYQMGEQLRIRANIDFKQVEDAYVLAEYQEIVERLRKDSLE</sequence>
<gene>
    <name evidence="1" type="ORF">EXIGUO9Y_370029</name>
</gene>